<dbReference type="CDD" id="cd06257">
    <property type="entry name" value="DnaJ"/>
    <property type="match status" value="1"/>
</dbReference>
<dbReference type="SMART" id="SM00271">
    <property type="entry name" value="DnaJ"/>
    <property type="match status" value="1"/>
</dbReference>
<dbReference type="GO" id="GO:0005788">
    <property type="term" value="C:endoplasmic reticulum lumen"/>
    <property type="evidence" value="ECO:0007669"/>
    <property type="project" value="UniProtKB-ARBA"/>
</dbReference>
<dbReference type="InterPro" id="IPR036869">
    <property type="entry name" value="J_dom_sf"/>
</dbReference>
<evidence type="ECO:0000259" key="8">
    <source>
        <dbReference type="PROSITE" id="PS50076"/>
    </source>
</evidence>
<dbReference type="InterPro" id="IPR051736">
    <property type="entry name" value="DnaJ-B11-like"/>
</dbReference>
<dbReference type="GO" id="GO:0006457">
    <property type="term" value="P:protein folding"/>
    <property type="evidence" value="ECO:0007669"/>
    <property type="project" value="InterPro"/>
</dbReference>
<accession>A0A9D4VC49</accession>
<evidence type="ECO:0000256" key="7">
    <source>
        <dbReference type="SAM" id="SignalP"/>
    </source>
</evidence>
<dbReference type="AlphaFoldDB" id="A0A9D4VC49"/>
<dbReference type="Gene3D" id="2.60.260.20">
    <property type="entry name" value="Urease metallochaperone UreE, N-terminal domain"/>
    <property type="match status" value="2"/>
</dbReference>
<keyword evidence="2 7" id="KW-0732">Signal</keyword>
<feature type="signal peptide" evidence="7">
    <location>
        <begin position="1"/>
        <end position="24"/>
    </location>
</feature>
<dbReference type="GO" id="GO:0051082">
    <property type="term" value="F:unfolded protein binding"/>
    <property type="evidence" value="ECO:0007669"/>
    <property type="project" value="InterPro"/>
</dbReference>
<keyword evidence="4" id="KW-0143">Chaperone</keyword>
<dbReference type="CDD" id="cd10747">
    <property type="entry name" value="DnaJ_C"/>
    <property type="match status" value="1"/>
</dbReference>
<name>A0A9D4VC49_ADICA</name>
<organism evidence="9 10">
    <name type="scientific">Adiantum capillus-veneris</name>
    <name type="common">Maidenhair fern</name>
    <dbReference type="NCBI Taxonomy" id="13818"/>
    <lineage>
        <taxon>Eukaryota</taxon>
        <taxon>Viridiplantae</taxon>
        <taxon>Streptophyta</taxon>
        <taxon>Embryophyta</taxon>
        <taxon>Tracheophyta</taxon>
        <taxon>Polypodiopsida</taxon>
        <taxon>Polypodiidae</taxon>
        <taxon>Polypodiales</taxon>
        <taxon>Pteridineae</taxon>
        <taxon>Pteridaceae</taxon>
        <taxon>Vittarioideae</taxon>
        <taxon>Adiantum</taxon>
    </lineage>
</organism>
<feature type="chain" id="PRO_5039051319" description="DnaJ protein ERDJ3B" evidence="7">
    <location>
        <begin position="25"/>
        <end position="347"/>
    </location>
</feature>
<evidence type="ECO:0000313" key="9">
    <source>
        <dbReference type="EMBL" id="KAI5082878.1"/>
    </source>
</evidence>
<dbReference type="PROSITE" id="PS00636">
    <property type="entry name" value="DNAJ_1"/>
    <property type="match status" value="1"/>
</dbReference>
<reference evidence="9" key="1">
    <citation type="submission" date="2021-01" db="EMBL/GenBank/DDBJ databases">
        <title>Adiantum capillus-veneris genome.</title>
        <authorList>
            <person name="Fang Y."/>
            <person name="Liao Q."/>
        </authorList>
    </citation>
    <scope>NUCLEOTIDE SEQUENCE</scope>
    <source>
        <strain evidence="9">H3</strain>
        <tissue evidence="9">Leaf</tissue>
    </source>
</reference>
<keyword evidence="3" id="KW-0256">Endoplasmic reticulum</keyword>
<comment type="subcellular location">
    <subcellularLocation>
        <location evidence="1">Endoplasmic reticulum</location>
    </subcellularLocation>
</comment>
<dbReference type="EMBL" id="JABFUD020000002">
    <property type="protein sequence ID" value="KAI5082878.1"/>
    <property type="molecule type" value="Genomic_DNA"/>
</dbReference>
<comment type="caution">
    <text evidence="9">The sequence shown here is derived from an EMBL/GenBank/DDBJ whole genome shotgun (WGS) entry which is preliminary data.</text>
</comment>
<evidence type="ECO:0000256" key="4">
    <source>
        <dbReference type="ARBA" id="ARBA00023186"/>
    </source>
</evidence>
<dbReference type="InterPro" id="IPR008971">
    <property type="entry name" value="HSP40/DnaJ_pept-bd"/>
</dbReference>
<dbReference type="InterPro" id="IPR018253">
    <property type="entry name" value="DnaJ_domain_CS"/>
</dbReference>
<dbReference type="FunFam" id="1.10.287.110:FF:000062">
    <property type="entry name" value="DnaJ protein ERDJ3B"/>
    <property type="match status" value="1"/>
</dbReference>
<feature type="domain" description="J" evidence="8">
    <location>
        <begin position="26"/>
        <end position="91"/>
    </location>
</feature>
<dbReference type="InterPro" id="IPR001623">
    <property type="entry name" value="DnaJ_domain"/>
</dbReference>
<dbReference type="Gene3D" id="1.10.287.110">
    <property type="entry name" value="DnaJ domain"/>
    <property type="match status" value="1"/>
</dbReference>
<dbReference type="PANTHER" id="PTHR44298">
    <property type="entry name" value="DNAJ HOMOLOG SUBFAMILY B MEMBER 11"/>
    <property type="match status" value="1"/>
</dbReference>
<dbReference type="PANTHER" id="PTHR44298:SF1">
    <property type="entry name" value="DNAJ HOMOLOG SUBFAMILY B MEMBER 11"/>
    <property type="match status" value="1"/>
</dbReference>
<proteinExistence type="predicted"/>
<dbReference type="OrthoDB" id="550424at2759"/>
<gene>
    <name evidence="9" type="ORF">GOP47_0002621</name>
</gene>
<keyword evidence="10" id="KW-1185">Reference proteome</keyword>
<dbReference type="SUPFAM" id="SSF46565">
    <property type="entry name" value="Chaperone J-domain"/>
    <property type="match status" value="1"/>
</dbReference>
<evidence type="ECO:0000256" key="3">
    <source>
        <dbReference type="ARBA" id="ARBA00022824"/>
    </source>
</evidence>
<dbReference type="Pfam" id="PF01556">
    <property type="entry name" value="DnaJ_C"/>
    <property type="match status" value="1"/>
</dbReference>
<dbReference type="Pfam" id="PF00226">
    <property type="entry name" value="DnaJ"/>
    <property type="match status" value="1"/>
</dbReference>
<evidence type="ECO:0000256" key="1">
    <source>
        <dbReference type="ARBA" id="ARBA00004240"/>
    </source>
</evidence>
<evidence type="ECO:0000256" key="5">
    <source>
        <dbReference type="ARBA" id="ARBA00069679"/>
    </source>
</evidence>
<dbReference type="FunFam" id="2.60.260.20:FF:000013">
    <property type="entry name" value="DnaJ subfamily B member 11"/>
    <property type="match status" value="1"/>
</dbReference>
<dbReference type="InterPro" id="IPR002939">
    <property type="entry name" value="DnaJ_C"/>
</dbReference>
<evidence type="ECO:0000256" key="2">
    <source>
        <dbReference type="ARBA" id="ARBA00022729"/>
    </source>
</evidence>
<dbReference type="PROSITE" id="PS50076">
    <property type="entry name" value="DNAJ_2"/>
    <property type="match status" value="1"/>
</dbReference>
<protein>
    <recommendedName>
        <fullName evidence="5">DnaJ protein ERDJ3B</fullName>
    </recommendedName>
    <alternativeName>
        <fullName evidence="6">Endoplasmic reticulum dnaJ domain-containing protein 3B</fullName>
    </alternativeName>
</protein>
<dbReference type="SUPFAM" id="SSF49493">
    <property type="entry name" value="HSP40/DnaJ peptide-binding domain"/>
    <property type="match status" value="2"/>
</dbReference>
<evidence type="ECO:0000313" key="10">
    <source>
        <dbReference type="Proteomes" id="UP000886520"/>
    </source>
</evidence>
<dbReference type="Proteomes" id="UP000886520">
    <property type="component" value="Chromosome 3"/>
</dbReference>
<sequence length="347" mass="38744">MVSLKPLLVALIFCIAFVLDVSSGKSYYDILQVPKSASEDQIKKAFRKLALKYHPDKNPGNEEATKRFAEINNAYEVLIDREKRNIYDQYGEEGLKQSSARGGGGGGNFAQDIFRQFFGGGMGGEEEEEDKTPKGDDVVVEIFASLEDIYSGSTMKIWREKNVLKPAPGKRDCNCKNEVFHKQIGPGMFQQFTQQVCDKCPNVKFEREGYDVTLDIEKGTPDGHEVVFYEDGEPIIDGDPGDLKFKILSRKHDRFRREGNNLHITITISLLDALVGFEKDIPHLDGHKVSIGTQGVTKPKSVKRFRGEGMPAFESIKKGDLIVTFEVAFPESLSDSQKSAITAVFKS</sequence>
<evidence type="ECO:0000256" key="6">
    <source>
        <dbReference type="ARBA" id="ARBA00078644"/>
    </source>
</evidence>
<dbReference type="PRINTS" id="PR00625">
    <property type="entry name" value="JDOMAIN"/>
</dbReference>